<evidence type="ECO:0000256" key="3">
    <source>
        <dbReference type="ARBA" id="ARBA00012356"/>
    </source>
</evidence>
<evidence type="ECO:0000256" key="11">
    <source>
        <dbReference type="PIRNR" id="PIRNR000447"/>
    </source>
</evidence>
<reference evidence="15 16" key="1">
    <citation type="submission" date="2016-11" db="EMBL/GenBank/DDBJ databases">
        <title>Study of marine rhodopsin-containing bacteria.</title>
        <authorList>
            <person name="Yoshizawa S."/>
            <person name="Kumagai Y."/>
            <person name="Kogure K."/>
        </authorList>
    </citation>
    <scope>NUCLEOTIDE SEQUENCE [LARGE SCALE GENOMIC DNA]</scope>
    <source>
        <strain evidence="15 16">SG-29</strain>
    </source>
</reference>
<feature type="active site" description="For beta-ketoacyl synthase activity" evidence="12">
    <location>
        <position position="170"/>
    </location>
</feature>
<keyword evidence="6 11" id="KW-0808">Transferase</keyword>
<dbReference type="PANTHER" id="PTHR11712">
    <property type="entry name" value="POLYKETIDE SYNTHASE-RELATED"/>
    <property type="match status" value="1"/>
</dbReference>
<dbReference type="RefSeq" id="WP_094545231.1">
    <property type="nucleotide sequence ID" value="NZ_MQWB01000001.1"/>
</dbReference>
<dbReference type="InterPro" id="IPR014030">
    <property type="entry name" value="Ketoacyl_synth_N"/>
</dbReference>
<dbReference type="GO" id="GO:0005829">
    <property type="term" value="C:cytosol"/>
    <property type="evidence" value="ECO:0007669"/>
    <property type="project" value="TreeGrafter"/>
</dbReference>
<dbReference type="Gene3D" id="3.40.47.10">
    <property type="match status" value="1"/>
</dbReference>
<evidence type="ECO:0000256" key="12">
    <source>
        <dbReference type="PIRSR" id="PIRSR000447-1"/>
    </source>
</evidence>
<evidence type="ECO:0000313" key="15">
    <source>
        <dbReference type="EMBL" id="OZC01610.1"/>
    </source>
</evidence>
<evidence type="ECO:0000256" key="13">
    <source>
        <dbReference type="RuleBase" id="RU003694"/>
    </source>
</evidence>
<name>A0A259TV84_9BACT</name>
<dbReference type="EC" id="2.3.1.179" evidence="3 11"/>
<dbReference type="FunFam" id="3.40.47.10:FF:000009">
    <property type="entry name" value="3-oxoacyl-[acyl-carrier-protein] synthase 2"/>
    <property type="match status" value="1"/>
</dbReference>
<dbReference type="Proteomes" id="UP000216446">
    <property type="component" value="Unassembled WGS sequence"/>
</dbReference>
<organism evidence="15 16">
    <name type="scientific">Rubricoccus marinus</name>
    <dbReference type="NCBI Taxonomy" id="716817"/>
    <lineage>
        <taxon>Bacteria</taxon>
        <taxon>Pseudomonadati</taxon>
        <taxon>Rhodothermota</taxon>
        <taxon>Rhodothermia</taxon>
        <taxon>Rhodothermales</taxon>
        <taxon>Rubricoccaceae</taxon>
        <taxon>Rubricoccus</taxon>
    </lineage>
</organism>
<dbReference type="Pfam" id="PF00109">
    <property type="entry name" value="ketoacyl-synt"/>
    <property type="match status" value="1"/>
</dbReference>
<evidence type="ECO:0000313" key="16">
    <source>
        <dbReference type="Proteomes" id="UP000216446"/>
    </source>
</evidence>
<comment type="similarity">
    <text evidence="2 11 13">Belongs to the thiolase-like superfamily. Beta-ketoacyl-ACP synthases family.</text>
</comment>
<dbReference type="UniPathway" id="UPA00094"/>
<dbReference type="NCBIfam" id="NF004970">
    <property type="entry name" value="PRK06333.1"/>
    <property type="match status" value="1"/>
</dbReference>
<keyword evidence="16" id="KW-1185">Reference proteome</keyword>
<comment type="function">
    <text evidence="11">Involved in the type II fatty acid elongation cycle. Catalyzes the elongation of a wide range of acyl-ACP by the addition of two carbons from malonyl-ACP to an acyl acceptor. Can efficiently catalyze the conversion of palmitoleoyl-ACP (cis-hexadec-9-enoyl-ACP) to cis-vaccenoyl-ACP (cis-octadec-11-enoyl-ACP), an essential step in the thermal regulation of fatty acid composition.</text>
</comment>
<dbReference type="OrthoDB" id="9808669at2"/>
<evidence type="ECO:0000256" key="7">
    <source>
        <dbReference type="ARBA" id="ARBA00022832"/>
    </source>
</evidence>
<proteinExistence type="inferred from homology"/>
<keyword evidence="5 11" id="KW-0444">Lipid biosynthesis</keyword>
<dbReference type="AlphaFoldDB" id="A0A259TV84"/>
<dbReference type="InterPro" id="IPR016039">
    <property type="entry name" value="Thiolase-like"/>
</dbReference>
<dbReference type="PANTHER" id="PTHR11712:SF336">
    <property type="entry name" value="3-OXOACYL-[ACYL-CARRIER-PROTEIN] SYNTHASE, MITOCHONDRIAL"/>
    <property type="match status" value="1"/>
</dbReference>
<dbReference type="SUPFAM" id="SSF53901">
    <property type="entry name" value="Thiolase-like"/>
    <property type="match status" value="2"/>
</dbReference>
<evidence type="ECO:0000256" key="1">
    <source>
        <dbReference type="ARBA" id="ARBA00005194"/>
    </source>
</evidence>
<comment type="caution">
    <text evidence="15">The sequence shown here is derived from an EMBL/GenBank/DDBJ whole genome shotgun (WGS) entry which is preliminary data.</text>
</comment>
<dbReference type="NCBIfam" id="NF005589">
    <property type="entry name" value="PRK07314.1"/>
    <property type="match status" value="1"/>
</dbReference>
<comment type="pathway">
    <text evidence="1 11">Lipid metabolism; fatty acid biosynthesis.</text>
</comment>
<comment type="catalytic activity">
    <reaction evidence="11">
        <text>a fatty acyl-[ACP] + malonyl-[ACP] + H(+) = a 3-oxoacyl-[ACP] + holo-[ACP] + CO2</text>
        <dbReference type="Rhea" id="RHEA:22836"/>
        <dbReference type="Rhea" id="RHEA-COMP:9623"/>
        <dbReference type="Rhea" id="RHEA-COMP:9685"/>
        <dbReference type="Rhea" id="RHEA-COMP:9916"/>
        <dbReference type="Rhea" id="RHEA-COMP:14125"/>
        <dbReference type="ChEBI" id="CHEBI:15378"/>
        <dbReference type="ChEBI" id="CHEBI:16526"/>
        <dbReference type="ChEBI" id="CHEBI:64479"/>
        <dbReference type="ChEBI" id="CHEBI:78449"/>
        <dbReference type="ChEBI" id="CHEBI:78776"/>
        <dbReference type="ChEBI" id="CHEBI:138651"/>
    </reaction>
</comment>
<evidence type="ECO:0000256" key="10">
    <source>
        <dbReference type="ARBA" id="ARBA00023315"/>
    </source>
</evidence>
<evidence type="ECO:0000259" key="14">
    <source>
        <dbReference type="PROSITE" id="PS52004"/>
    </source>
</evidence>
<dbReference type="InterPro" id="IPR018201">
    <property type="entry name" value="Ketoacyl_synth_AS"/>
</dbReference>
<dbReference type="InterPro" id="IPR000794">
    <property type="entry name" value="Beta-ketoacyl_synthase"/>
</dbReference>
<dbReference type="GO" id="GO:0004315">
    <property type="term" value="F:3-oxoacyl-[acyl-carrier-protein] synthase activity"/>
    <property type="evidence" value="ECO:0007669"/>
    <property type="project" value="UniProtKB-UniRule"/>
</dbReference>
<dbReference type="FunCoup" id="A0A259TV84">
    <property type="interactions" value="508"/>
</dbReference>
<dbReference type="CDD" id="cd00834">
    <property type="entry name" value="KAS_I_II"/>
    <property type="match status" value="1"/>
</dbReference>
<gene>
    <name evidence="15" type="ORF">BSZ36_00595</name>
</gene>
<dbReference type="InterPro" id="IPR014031">
    <property type="entry name" value="Ketoacyl_synth_C"/>
</dbReference>
<evidence type="ECO:0000256" key="8">
    <source>
        <dbReference type="ARBA" id="ARBA00023098"/>
    </source>
</evidence>
<dbReference type="EMBL" id="MQWB01000001">
    <property type="protein sequence ID" value="OZC01610.1"/>
    <property type="molecule type" value="Genomic_DNA"/>
</dbReference>
<dbReference type="NCBIfam" id="TIGR03150">
    <property type="entry name" value="fabF"/>
    <property type="match status" value="1"/>
</dbReference>
<feature type="domain" description="Ketosynthase family 3 (KS3)" evidence="14">
    <location>
        <begin position="6"/>
        <end position="417"/>
    </location>
</feature>
<dbReference type="InterPro" id="IPR017568">
    <property type="entry name" value="3-oxoacyl-ACP_synth-2"/>
</dbReference>
<dbReference type="PROSITE" id="PS52004">
    <property type="entry name" value="KS3_2"/>
    <property type="match status" value="1"/>
</dbReference>
<dbReference type="Pfam" id="PF02801">
    <property type="entry name" value="Ketoacyl-synt_C"/>
    <property type="match status" value="1"/>
</dbReference>
<dbReference type="PROSITE" id="PS00606">
    <property type="entry name" value="KS3_1"/>
    <property type="match status" value="1"/>
</dbReference>
<dbReference type="InterPro" id="IPR020841">
    <property type="entry name" value="PKS_Beta-ketoAc_synthase_dom"/>
</dbReference>
<evidence type="ECO:0000256" key="5">
    <source>
        <dbReference type="ARBA" id="ARBA00022516"/>
    </source>
</evidence>
<sequence>MPSASRRRVVVTGLGALTPIGNNVPDFWEAMMEGKSGAAPITRFDPSRLRCQFACEVKDFDPTEFIDRKEARRMDRFSQYALVASGEALRDAGIDTDTLSEEERDRTGVVFGSGIGGIGTLQDQILEFGEHGPRRLSPFLVPMMILDIAPGHISIQHGLRGPNHATVSACATGNNAIVDAAMIIERGLADVMVAGGTEAGVVEVCLGGFDNMRALSTRNEAPEAASRPFDANRDGFVMAEGSGAVILEDLEHAQARGAKIYAEVVGFGMSGDAYHVSAPHPDGDGAARAMRMALKTADLSPEDVDYLNMHGTSTPLGDIAETKAIKKVFGDHAYEMSLSSTKSMTGHLLGAAGAVEAIASILAITHDTVPPTINFETPDPECDLDYTFNEPRKREVNVALSNAFGFGGHNTCVVFKQFEA</sequence>
<evidence type="ECO:0000256" key="6">
    <source>
        <dbReference type="ARBA" id="ARBA00022679"/>
    </source>
</evidence>
<keyword evidence="9 11" id="KW-0275">Fatty acid biosynthesis</keyword>
<dbReference type="InParanoid" id="A0A259TV84"/>
<comment type="catalytic activity">
    <reaction evidence="11">
        <text>(9Z)-hexadecenoyl-[ACP] + malonyl-[ACP] + H(+) = 3-oxo-(11Z)-octadecenoyl-[ACP] + holo-[ACP] + CO2</text>
        <dbReference type="Rhea" id="RHEA:55040"/>
        <dbReference type="Rhea" id="RHEA-COMP:9623"/>
        <dbReference type="Rhea" id="RHEA-COMP:9685"/>
        <dbReference type="Rhea" id="RHEA-COMP:10800"/>
        <dbReference type="Rhea" id="RHEA-COMP:14074"/>
        <dbReference type="ChEBI" id="CHEBI:15378"/>
        <dbReference type="ChEBI" id="CHEBI:16526"/>
        <dbReference type="ChEBI" id="CHEBI:64479"/>
        <dbReference type="ChEBI" id="CHEBI:78449"/>
        <dbReference type="ChEBI" id="CHEBI:83989"/>
        <dbReference type="ChEBI" id="CHEBI:138538"/>
        <dbReference type="EC" id="2.3.1.179"/>
    </reaction>
</comment>
<dbReference type="PIRSF" id="PIRSF000447">
    <property type="entry name" value="KAS_II"/>
    <property type="match status" value="1"/>
</dbReference>
<accession>A0A259TV84</accession>
<keyword evidence="8" id="KW-0443">Lipid metabolism</keyword>
<keyword evidence="7" id="KW-0276">Fatty acid metabolism</keyword>
<keyword evidence="10 11" id="KW-0012">Acyltransferase</keyword>
<protein>
    <recommendedName>
        <fullName evidence="4 11">3-oxoacyl-[acyl-carrier-protein] synthase 2</fullName>
        <ecNumber evidence="3 11">2.3.1.179</ecNumber>
    </recommendedName>
</protein>
<evidence type="ECO:0000256" key="4">
    <source>
        <dbReference type="ARBA" id="ARBA00014657"/>
    </source>
</evidence>
<dbReference type="GO" id="GO:0006633">
    <property type="term" value="P:fatty acid biosynthetic process"/>
    <property type="evidence" value="ECO:0007669"/>
    <property type="project" value="UniProtKB-UniRule"/>
</dbReference>
<dbReference type="SMART" id="SM00825">
    <property type="entry name" value="PKS_KS"/>
    <property type="match status" value="1"/>
</dbReference>
<evidence type="ECO:0000256" key="9">
    <source>
        <dbReference type="ARBA" id="ARBA00023160"/>
    </source>
</evidence>
<evidence type="ECO:0000256" key="2">
    <source>
        <dbReference type="ARBA" id="ARBA00008467"/>
    </source>
</evidence>